<dbReference type="GO" id="GO:0008194">
    <property type="term" value="F:UDP-glycosyltransferase activity"/>
    <property type="evidence" value="ECO:0007669"/>
    <property type="project" value="InterPro"/>
</dbReference>
<dbReference type="EMBL" id="SNXZ01000007">
    <property type="protein sequence ID" value="TDP92886.1"/>
    <property type="molecule type" value="Genomic_DNA"/>
</dbReference>
<dbReference type="Gene3D" id="3.40.50.2000">
    <property type="entry name" value="Glycogen Phosphorylase B"/>
    <property type="match status" value="2"/>
</dbReference>
<evidence type="ECO:0000313" key="5">
    <source>
        <dbReference type="EMBL" id="TDP92886.1"/>
    </source>
</evidence>
<dbReference type="NCBIfam" id="TIGR01426">
    <property type="entry name" value="MGT"/>
    <property type="match status" value="1"/>
</dbReference>
<protein>
    <submittedName>
        <fullName evidence="5">MGT family glycosyltransferase</fullName>
    </submittedName>
</protein>
<evidence type="ECO:0000313" key="6">
    <source>
        <dbReference type="Proteomes" id="UP000295444"/>
    </source>
</evidence>
<sequence length="415" mass="44688">MSHVLVVNNCGFGHVMPTLDLVTELVRRGHRVTYASTGGPARLVAATGATVVEFDSALAGVDLAAVDTVDRSHQLLPLQVRESEAILRAVTAHFDTKPGGAELPDLPDVVAYDATVYHAGRILARKWAVPAVALCATLSSNEHFSLIDKIVETTGRKLPRAHPAMTEFATRLLRLLAEHGQSDVSLEEFIGHAEGLHLEFYPRSFQYAGDTFDDRHVFVGPHLGDPNAPPTWTPPDDDKPLLVVSLGTSANRRPEFFRTCAQALAELPWRILMTVHEGVSDADLGPLPPNVEVHRWLPLREVLAHADVFVCHGGMGSIMGALAHATPVVVVPDSPEGMVNAARVTELGLGRALAEQTLTPQRLRGAVREVATDPHIRDQVEAMRADIHDAGGGARGADAIEGFLKISHDRPGSGR</sequence>
<dbReference type="PANTHER" id="PTHR48043">
    <property type="entry name" value="EG:EG0003.4 PROTEIN-RELATED"/>
    <property type="match status" value="1"/>
</dbReference>
<gene>
    <name evidence="5" type="ORF">EV186_107121</name>
</gene>
<evidence type="ECO:0000256" key="3">
    <source>
        <dbReference type="ARBA" id="ARBA00022679"/>
    </source>
</evidence>
<evidence type="ECO:0000259" key="4">
    <source>
        <dbReference type="Pfam" id="PF06722"/>
    </source>
</evidence>
<dbReference type="AlphaFoldDB" id="A0A4R6S2L0"/>
<dbReference type="Pfam" id="PF06722">
    <property type="entry name" value="EryCIII-like_C"/>
    <property type="match status" value="1"/>
</dbReference>
<comment type="similarity">
    <text evidence="1">Belongs to the UDP-glycosyltransferase family.</text>
</comment>
<organism evidence="5 6">
    <name type="scientific">Labedaea rhizosphaerae</name>
    <dbReference type="NCBI Taxonomy" id="598644"/>
    <lineage>
        <taxon>Bacteria</taxon>
        <taxon>Bacillati</taxon>
        <taxon>Actinomycetota</taxon>
        <taxon>Actinomycetes</taxon>
        <taxon>Pseudonocardiales</taxon>
        <taxon>Pseudonocardiaceae</taxon>
        <taxon>Labedaea</taxon>
    </lineage>
</organism>
<proteinExistence type="inferred from homology"/>
<dbReference type="CDD" id="cd03784">
    <property type="entry name" value="GT1_Gtf-like"/>
    <property type="match status" value="1"/>
</dbReference>
<dbReference type="InterPro" id="IPR006326">
    <property type="entry name" value="UDPGT_MGT-like"/>
</dbReference>
<dbReference type="RefSeq" id="WP_133853233.1">
    <property type="nucleotide sequence ID" value="NZ_SNXZ01000007.1"/>
</dbReference>
<dbReference type="Proteomes" id="UP000295444">
    <property type="component" value="Unassembled WGS sequence"/>
</dbReference>
<dbReference type="OrthoDB" id="6620093at2"/>
<keyword evidence="2" id="KW-0328">Glycosyltransferase</keyword>
<dbReference type="InterPro" id="IPR002213">
    <property type="entry name" value="UDP_glucos_trans"/>
</dbReference>
<comment type="caution">
    <text evidence="5">The sequence shown here is derived from an EMBL/GenBank/DDBJ whole genome shotgun (WGS) entry which is preliminary data.</text>
</comment>
<reference evidence="5 6" key="1">
    <citation type="submission" date="2019-03" db="EMBL/GenBank/DDBJ databases">
        <title>Genomic Encyclopedia of Type Strains, Phase IV (KMG-IV): sequencing the most valuable type-strain genomes for metagenomic binning, comparative biology and taxonomic classification.</title>
        <authorList>
            <person name="Goeker M."/>
        </authorList>
    </citation>
    <scope>NUCLEOTIDE SEQUENCE [LARGE SCALE GENOMIC DNA]</scope>
    <source>
        <strain evidence="5 6">DSM 45361</strain>
    </source>
</reference>
<keyword evidence="3 5" id="KW-0808">Transferase</keyword>
<dbReference type="GO" id="GO:0016758">
    <property type="term" value="F:hexosyltransferase activity"/>
    <property type="evidence" value="ECO:0007669"/>
    <property type="project" value="InterPro"/>
</dbReference>
<evidence type="ECO:0000256" key="2">
    <source>
        <dbReference type="ARBA" id="ARBA00022676"/>
    </source>
</evidence>
<dbReference type="InterPro" id="IPR010610">
    <property type="entry name" value="EryCIII-like_C"/>
</dbReference>
<dbReference type="PANTHER" id="PTHR48043:SF145">
    <property type="entry name" value="FI06409P-RELATED"/>
    <property type="match status" value="1"/>
</dbReference>
<accession>A0A4R6S2L0</accession>
<evidence type="ECO:0000256" key="1">
    <source>
        <dbReference type="ARBA" id="ARBA00009995"/>
    </source>
</evidence>
<keyword evidence="6" id="KW-1185">Reference proteome</keyword>
<dbReference type="InterPro" id="IPR050271">
    <property type="entry name" value="UDP-glycosyltransferase"/>
</dbReference>
<name>A0A4R6S2L0_LABRH</name>
<feature type="domain" description="Erythromycin biosynthesis protein CIII-like C-terminal" evidence="4">
    <location>
        <begin position="263"/>
        <end position="387"/>
    </location>
</feature>
<dbReference type="FunFam" id="3.40.50.2000:FF:000072">
    <property type="entry name" value="Glycosyl transferase"/>
    <property type="match status" value="1"/>
</dbReference>
<dbReference type="SUPFAM" id="SSF53756">
    <property type="entry name" value="UDP-Glycosyltransferase/glycogen phosphorylase"/>
    <property type="match status" value="1"/>
</dbReference>